<dbReference type="RefSeq" id="WP_173268767.1">
    <property type="nucleotide sequence ID" value="NZ_JABMKV010000001.1"/>
</dbReference>
<dbReference type="EMBL" id="JABMKV010000001">
    <property type="protein sequence ID" value="NQX30576.1"/>
    <property type="molecule type" value="Genomic_DNA"/>
</dbReference>
<name>A0ABX2DB75_9SPHI</name>
<organism evidence="1 2">
    <name type="scientific">Pedobacter boryungensis</name>
    <dbReference type="NCBI Taxonomy" id="869962"/>
    <lineage>
        <taxon>Bacteria</taxon>
        <taxon>Pseudomonadati</taxon>
        <taxon>Bacteroidota</taxon>
        <taxon>Sphingobacteriia</taxon>
        <taxon>Sphingobacteriales</taxon>
        <taxon>Sphingobacteriaceae</taxon>
        <taxon>Pedobacter</taxon>
    </lineage>
</organism>
<sequence length="85" mass="9770">MEKIALNLSVDQLALLLKLFKEQAIFKDTDISKLLNFVITYYTTVKGKDISFESLRNKYYLAESSTITHLKGKLIKMVNALNQLK</sequence>
<dbReference type="Proteomes" id="UP000762110">
    <property type="component" value="Unassembled WGS sequence"/>
</dbReference>
<evidence type="ECO:0000313" key="1">
    <source>
        <dbReference type="EMBL" id="NQX30576.1"/>
    </source>
</evidence>
<evidence type="ECO:0000313" key="2">
    <source>
        <dbReference type="Proteomes" id="UP000762110"/>
    </source>
</evidence>
<proteinExistence type="predicted"/>
<comment type="caution">
    <text evidence="1">The sequence shown here is derived from an EMBL/GenBank/DDBJ whole genome shotgun (WGS) entry which is preliminary data.</text>
</comment>
<reference evidence="1 2" key="1">
    <citation type="submission" date="2020-05" db="EMBL/GenBank/DDBJ databases">
        <title>Description of Pedobacter foliorum sp. nov.</title>
        <authorList>
            <person name="Qi S."/>
            <person name="Carlier A."/>
            <person name="Cnockaert M."/>
            <person name="Vandamme P."/>
        </authorList>
    </citation>
    <scope>NUCLEOTIDE SEQUENCE [LARGE SCALE GENOMIC DNA]</scope>
    <source>
        <strain evidence="1 2">LMG 31300</strain>
    </source>
</reference>
<gene>
    <name evidence="1" type="ORF">HQN85_02500</name>
</gene>
<accession>A0ABX2DB75</accession>
<protein>
    <submittedName>
        <fullName evidence="1">Uncharacterized protein</fullName>
    </submittedName>
</protein>
<keyword evidence="2" id="KW-1185">Reference proteome</keyword>